<comment type="caution">
    <text evidence="1">The sequence shown here is derived from an EMBL/GenBank/DDBJ whole genome shotgun (WGS) entry which is preliminary data.</text>
</comment>
<evidence type="ECO:0000313" key="1">
    <source>
        <dbReference type="EMBL" id="GGO22170.1"/>
    </source>
</evidence>
<gene>
    <name evidence="1" type="ORF">GCM10011574_50270</name>
</gene>
<reference evidence="1" key="1">
    <citation type="journal article" date="2014" name="Int. J. Syst. Evol. Microbiol.">
        <title>Complete genome sequence of Corynebacterium casei LMG S-19264T (=DSM 44701T), isolated from a smear-ripened cheese.</title>
        <authorList>
            <consortium name="US DOE Joint Genome Institute (JGI-PGF)"/>
            <person name="Walter F."/>
            <person name="Albersmeier A."/>
            <person name="Kalinowski J."/>
            <person name="Ruckert C."/>
        </authorList>
    </citation>
    <scope>NUCLEOTIDE SEQUENCE</scope>
    <source>
        <strain evidence="1">CGMCC 4.7138</strain>
    </source>
</reference>
<name>A0A8H9H7K0_9ACTN</name>
<accession>A0A8H9H7K0</accession>
<proteinExistence type="predicted"/>
<organism evidence="1 2">
    <name type="scientific">Microbispora bryophytorum</name>
    <dbReference type="NCBI Taxonomy" id="1460882"/>
    <lineage>
        <taxon>Bacteria</taxon>
        <taxon>Bacillati</taxon>
        <taxon>Actinomycetota</taxon>
        <taxon>Actinomycetes</taxon>
        <taxon>Streptosporangiales</taxon>
        <taxon>Streptosporangiaceae</taxon>
        <taxon>Microbispora</taxon>
    </lineage>
</organism>
<sequence length="59" mass="6340">MPIRNFISFSSWFASPLGPFHRLVGAADAVLTRPRVKKLPAAVPGHEAGYEAGYEATPS</sequence>
<dbReference type="EMBL" id="BMMN01000010">
    <property type="protein sequence ID" value="GGO22170.1"/>
    <property type="molecule type" value="Genomic_DNA"/>
</dbReference>
<protein>
    <submittedName>
        <fullName evidence="1">Uncharacterized protein</fullName>
    </submittedName>
</protein>
<evidence type="ECO:0000313" key="2">
    <source>
        <dbReference type="Proteomes" id="UP000653480"/>
    </source>
</evidence>
<reference evidence="1" key="2">
    <citation type="submission" date="2020-09" db="EMBL/GenBank/DDBJ databases">
        <authorList>
            <person name="Sun Q."/>
            <person name="Zhou Y."/>
        </authorList>
    </citation>
    <scope>NUCLEOTIDE SEQUENCE</scope>
    <source>
        <strain evidence="1">CGMCC 4.7138</strain>
    </source>
</reference>
<keyword evidence="2" id="KW-1185">Reference proteome</keyword>
<dbReference type="Proteomes" id="UP000653480">
    <property type="component" value="Unassembled WGS sequence"/>
</dbReference>
<dbReference type="AlphaFoldDB" id="A0A8H9H7K0"/>